<dbReference type="NCBIfam" id="NF006878">
    <property type="entry name" value="PRK09375.1-2"/>
    <property type="match status" value="1"/>
</dbReference>
<name>A0A1P8F8J8_9CHLR</name>
<evidence type="ECO:0000256" key="4">
    <source>
        <dbReference type="ARBA" id="ARBA00022490"/>
    </source>
</evidence>
<gene>
    <name evidence="10 11" type="primary">nadA</name>
    <name evidence="11" type="ORF">Dform_01437</name>
</gene>
<feature type="binding site" evidence="10">
    <location>
        <position position="87"/>
    </location>
    <ligand>
        <name>[4Fe-4S] cluster</name>
        <dbReference type="ChEBI" id="CHEBI:49883"/>
    </ligand>
</feature>
<dbReference type="STRING" id="1839801.Dform_01437"/>
<comment type="pathway">
    <text evidence="1 10">Cofactor biosynthesis; NAD(+) biosynthesis; quinolinate from iminoaspartate: step 1/1.</text>
</comment>
<dbReference type="NCBIfam" id="NF006879">
    <property type="entry name" value="PRK09375.1-4"/>
    <property type="match status" value="1"/>
</dbReference>
<dbReference type="PANTHER" id="PTHR30573:SF0">
    <property type="entry name" value="QUINOLINATE SYNTHASE, CHLOROPLASTIC"/>
    <property type="match status" value="1"/>
</dbReference>
<feature type="binding site" evidence="10">
    <location>
        <position position="25"/>
    </location>
    <ligand>
        <name>iminosuccinate</name>
        <dbReference type="ChEBI" id="CHEBI:77875"/>
    </ligand>
</feature>
<reference evidence="12" key="1">
    <citation type="submission" date="2016-11" db="EMBL/GenBank/DDBJ databases">
        <title>Dehalogenimonas formicexedens sp. nov., a chlorinated alkane respiring bacterium isolated from contaminated groundwater.</title>
        <authorList>
            <person name="Key T.A."/>
            <person name="Bowman K.S."/>
            <person name="Lee I."/>
            <person name="Chun J."/>
            <person name="Albuquerque L."/>
            <person name="da Costa M.S."/>
            <person name="Rainey F.A."/>
            <person name="Moe W.M."/>
        </authorList>
    </citation>
    <scope>NUCLEOTIDE SEQUENCE [LARGE SCALE GENOMIC DNA]</scope>
    <source>
        <strain evidence="12">NSZ-14</strain>
    </source>
</reference>
<evidence type="ECO:0000256" key="2">
    <source>
        <dbReference type="ARBA" id="ARBA00012669"/>
    </source>
</evidence>
<proteinExistence type="inferred from homology"/>
<evidence type="ECO:0000256" key="5">
    <source>
        <dbReference type="ARBA" id="ARBA00022642"/>
    </source>
</evidence>
<evidence type="ECO:0000256" key="10">
    <source>
        <dbReference type="HAMAP-Rule" id="MF_00568"/>
    </source>
</evidence>
<evidence type="ECO:0000256" key="3">
    <source>
        <dbReference type="ARBA" id="ARBA00022485"/>
    </source>
</evidence>
<evidence type="ECO:0000313" key="11">
    <source>
        <dbReference type="EMBL" id="APV44760.1"/>
    </source>
</evidence>
<evidence type="ECO:0000256" key="7">
    <source>
        <dbReference type="ARBA" id="ARBA00022723"/>
    </source>
</evidence>
<dbReference type="PANTHER" id="PTHR30573">
    <property type="entry name" value="QUINOLINATE SYNTHETASE A"/>
    <property type="match status" value="1"/>
</dbReference>
<dbReference type="NCBIfam" id="TIGR00550">
    <property type="entry name" value="nadA"/>
    <property type="match status" value="1"/>
</dbReference>
<comment type="cofactor">
    <cofactor evidence="10">
        <name>[4Fe-4S] cluster</name>
        <dbReference type="ChEBI" id="CHEBI:49883"/>
    </cofactor>
    <text evidence="10">Binds 1 [4Fe-4S] cluster per subunit.</text>
</comment>
<dbReference type="InterPro" id="IPR003473">
    <property type="entry name" value="NadA"/>
</dbReference>
<evidence type="ECO:0000256" key="8">
    <source>
        <dbReference type="ARBA" id="ARBA00023004"/>
    </source>
</evidence>
<feature type="binding site" evidence="10">
    <location>
        <begin position="113"/>
        <end position="115"/>
    </location>
    <ligand>
        <name>iminosuccinate</name>
        <dbReference type="ChEBI" id="CHEBI:77875"/>
    </ligand>
</feature>
<keyword evidence="5 10" id="KW-0662">Pyridine nucleotide biosynthesis</keyword>
<dbReference type="GO" id="GO:0005829">
    <property type="term" value="C:cytosol"/>
    <property type="evidence" value="ECO:0007669"/>
    <property type="project" value="TreeGrafter"/>
</dbReference>
<feature type="binding site" evidence="10">
    <location>
        <position position="42"/>
    </location>
    <ligand>
        <name>iminosuccinate</name>
        <dbReference type="ChEBI" id="CHEBI:77875"/>
    </ligand>
</feature>
<organism evidence="11 12">
    <name type="scientific">Dehalogenimonas formicexedens</name>
    <dbReference type="NCBI Taxonomy" id="1839801"/>
    <lineage>
        <taxon>Bacteria</taxon>
        <taxon>Bacillati</taxon>
        <taxon>Chloroflexota</taxon>
        <taxon>Dehalococcoidia</taxon>
        <taxon>Dehalococcoidales</taxon>
        <taxon>Dehalococcoidaceae</taxon>
        <taxon>Dehalogenimonas</taxon>
    </lineage>
</organism>
<dbReference type="AlphaFoldDB" id="A0A1P8F8J8"/>
<comment type="similarity">
    <text evidence="10">Belongs to the quinolinate synthase family. Type 2 subfamily.</text>
</comment>
<comment type="subcellular location">
    <subcellularLocation>
        <location evidence="10">Cytoplasm</location>
    </subcellularLocation>
</comment>
<sequence length="304" mass="33405">MMNTDNVAAKIRALAKEKNAVILAHNYQLGEVQDIADFVGDSLELSQKAAASGAKIIVFCGVHFMAETAAIIAPGSRVLLPDAHAGCPMADMITVAGLRRMKEQLPGRPVVCYVNSTAEVKAESDICCTSANAVKVVESIPNPEVIFVPDQYLGYYVQQQTDKRIHFWPGYCPTHARILPEHILELKAEHPNAKAMVHPECRPEVAAVADAVLSTGGMIRYAKNPAYNEFIVGTEMGIIHRLRKENPGKKFYPVSEQAVCPNMKLITLEKVLYTLETEQPEVKVPESVAEKARLAIERMLELKG</sequence>
<feature type="binding site" evidence="10">
    <location>
        <position position="172"/>
    </location>
    <ligand>
        <name>[4Fe-4S] cluster</name>
        <dbReference type="ChEBI" id="CHEBI:49883"/>
    </ligand>
</feature>
<accession>A0A1P8F8J8</accession>
<comment type="function">
    <text evidence="10">Catalyzes the condensation of iminoaspartate with dihydroxyacetone phosphate to form quinolinate.</text>
</comment>
<dbReference type="GO" id="GO:0008987">
    <property type="term" value="F:quinolinate synthetase A activity"/>
    <property type="evidence" value="ECO:0007669"/>
    <property type="project" value="UniProtKB-UniRule"/>
</dbReference>
<keyword evidence="3 10" id="KW-0004">4Fe-4S</keyword>
<dbReference type="UniPathway" id="UPA00253">
    <property type="reaction ID" value="UER00327"/>
</dbReference>
<comment type="catalytic activity">
    <reaction evidence="10">
        <text>iminosuccinate + dihydroxyacetone phosphate = quinolinate + phosphate + 2 H2O + H(+)</text>
        <dbReference type="Rhea" id="RHEA:25888"/>
        <dbReference type="ChEBI" id="CHEBI:15377"/>
        <dbReference type="ChEBI" id="CHEBI:15378"/>
        <dbReference type="ChEBI" id="CHEBI:29959"/>
        <dbReference type="ChEBI" id="CHEBI:43474"/>
        <dbReference type="ChEBI" id="CHEBI:57642"/>
        <dbReference type="ChEBI" id="CHEBI:77875"/>
        <dbReference type="EC" id="2.5.1.72"/>
    </reaction>
</comment>
<dbReference type="FunFam" id="3.40.50.10800:FF:000003">
    <property type="entry name" value="Quinolinate synthase A"/>
    <property type="match status" value="1"/>
</dbReference>
<feature type="binding site" evidence="10">
    <location>
        <position position="215"/>
    </location>
    <ligand>
        <name>iminosuccinate</name>
        <dbReference type="ChEBI" id="CHEBI:77875"/>
    </ligand>
</feature>
<protein>
    <recommendedName>
        <fullName evidence="2 10">Quinolinate synthase</fullName>
        <ecNumber evidence="2 10">2.5.1.72</ecNumber>
    </recommendedName>
</protein>
<dbReference type="InterPro" id="IPR023066">
    <property type="entry name" value="Quinolinate_synth_type2"/>
</dbReference>
<dbReference type="Pfam" id="PF02445">
    <property type="entry name" value="NadA"/>
    <property type="match status" value="1"/>
</dbReference>
<evidence type="ECO:0000256" key="1">
    <source>
        <dbReference type="ARBA" id="ARBA00005065"/>
    </source>
</evidence>
<keyword evidence="8 10" id="KW-0408">Iron</keyword>
<evidence type="ECO:0000313" key="12">
    <source>
        <dbReference type="Proteomes" id="UP000185934"/>
    </source>
</evidence>
<dbReference type="GO" id="GO:0046872">
    <property type="term" value="F:metal ion binding"/>
    <property type="evidence" value="ECO:0007669"/>
    <property type="project" value="UniProtKB-KW"/>
</dbReference>
<keyword evidence="9 10" id="KW-0411">Iron-sulfur</keyword>
<feature type="binding site" evidence="10">
    <location>
        <position position="130"/>
    </location>
    <ligand>
        <name>iminosuccinate</name>
        <dbReference type="ChEBI" id="CHEBI:77875"/>
    </ligand>
</feature>
<keyword evidence="4 10" id="KW-0963">Cytoplasm</keyword>
<feature type="binding site" evidence="10">
    <location>
        <position position="260"/>
    </location>
    <ligand>
        <name>[4Fe-4S] cluster</name>
        <dbReference type="ChEBI" id="CHEBI:49883"/>
    </ligand>
</feature>
<dbReference type="GO" id="GO:0034628">
    <property type="term" value="P:'de novo' NAD+ biosynthetic process from L-aspartate"/>
    <property type="evidence" value="ECO:0007669"/>
    <property type="project" value="TreeGrafter"/>
</dbReference>
<keyword evidence="7 10" id="KW-0479">Metal-binding</keyword>
<dbReference type="Gene3D" id="3.40.50.10800">
    <property type="entry name" value="NadA-like"/>
    <property type="match status" value="3"/>
</dbReference>
<dbReference type="EMBL" id="CP018258">
    <property type="protein sequence ID" value="APV44760.1"/>
    <property type="molecule type" value="Genomic_DNA"/>
</dbReference>
<dbReference type="GO" id="GO:0051539">
    <property type="term" value="F:4 iron, 4 sulfur cluster binding"/>
    <property type="evidence" value="ECO:0007669"/>
    <property type="project" value="UniProtKB-KW"/>
</dbReference>
<evidence type="ECO:0000256" key="6">
    <source>
        <dbReference type="ARBA" id="ARBA00022679"/>
    </source>
</evidence>
<dbReference type="EC" id="2.5.1.72" evidence="2 10"/>
<evidence type="ECO:0000256" key="9">
    <source>
        <dbReference type="ARBA" id="ARBA00023014"/>
    </source>
</evidence>
<keyword evidence="12" id="KW-1185">Reference proteome</keyword>
<dbReference type="KEGG" id="dfo:Dform_01437"/>
<keyword evidence="6 10" id="KW-0808">Transferase</keyword>
<dbReference type="InterPro" id="IPR036094">
    <property type="entry name" value="NadA_sf"/>
</dbReference>
<dbReference type="HAMAP" id="MF_00568">
    <property type="entry name" value="NadA_type2"/>
    <property type="match status" value="1"/>
</dbReference>
<dbReference type="Proteomes" id="UP000185934">
    <property type="component" value="Chromosome"/>
</dbReference>
<dbReference type="SUPFAM" id="SSF142754">
    <property type="entry name" value="NadA-like"/>
    <property type="match status" value="1"/>
</dbReference>
<feature type="binding site" evidence="10">
    <location>
        <begin position="198"/>
        <end position="200"/>
    </location>
    <ligand>
        <name>iminosuccinate</name>
        <dbReference type="ChEBI" id="CHEBI:77875"/>
    </ligand>
</feature>